<dbReference type="PANTHER" id="PTHR42852:SF17">
    <property type="entry name" value="THIOREDOXIN-LIKE PROTEIN HI_1115"/>
    <property type="match status" value="1"/>
</dbReference>
<evidence type="ECO:0000313" key="2">
    <source>
        <dbReference type="EMBL" id="GJM50425.1"/>
    </source>
</evidence>
<dbReference type="InterPro" id="IPR000866">
    <property type="entry name" value="AhpC/TSA"/>
</dbReference>
<sequence>MIQAPKPPFKNLLFIGILMLLFFTPLGKSLKVGVLRLISISPSIEKVENQQKITEYSGTITNENGLQIPFENYKNKPIIISFWATWCPSCIAEMPSLQKLYNDYKNSVSFLLITNDPKEKVQAFMQQKGYNMPVFYNENDLPSLLYSKSIPATFLIAPNGKIIIKKIGVANWNSEQVRATLNKIID</sequence>
<dbReference type="RefSeq" id="WP_264847043.1">
    <property type="nucleotide sequence ID" value="NZ_BPMA01000038.1"/>
</dbReference>
<evidence type="ECO:0000313" key="3">
    <source>
        <dbReference type="EMBL" id="GJM51813.1"/>
    </source>
</evidence>
<dbReference type="PROSITE" id="PS51352">
    <property type="entry name" value="THIOREDOXIN_2"/>
    <property type="match status" value="1"/>
</dbReference>
<dbReference type="CDD" id="cd02966">
    <property type="entry name" value="TlpA_like_family"/>
    <property type="match status" value="1"/>
</dbReference>
<feature type="domain" description="Thioredoxin" evidence="1">
    <location>
        <begin position="47"/>
        <end position="186"/>
    </location>
</feature>
<evidence type="ECO:0000313" key="4">
    <source>
        <dbReference type="Proteomes" id="UP001207736"/>
    </source>
</evidence>
<dbReference type="InterPro" id="IPR013766">
    <property type="entry name" value="Thioredoxin_domain"/>
</dbReference>
<reference evidence="2 5" key="1">
    <citation type="submission" date="2021-11" db="EMBL/GenBank/DDBJ databases">
        <title>Draft genome sequence of Capnocytophaga sp. strain KC07075 isolated from cat oral cavity.</title>
        <authorList>
            <person name="Suzuki M."/>
            <person name="Imaoka K."/>
            <person name="Kimura M."/>
            <person name="Morikawa S."/>
            <person name="Maeda K."/>
        </authorList>
    </citation>
    <scope>NUCLEOTIDE SEQUENCE</scope>
    <source>
        <strain evidence="2">KC07075</strain>
        <strain evidence="3 5">KC07079</strain>
    </source>
</reference>
<dbReference type="InterPro" id="IPR050553">
    <property type="entry name" value="Thioredoxin_ResA/DsbE_sf"/>
</dbReference>
<dbReference type="Gene3D" id="3.40.30.10">
    <property type="entry name" value="Glutaredoxin"/>
    <property type="match status" value="1"/>
</dbReference>
<comment type="caution">
    <text evidence="2">The sequence shown here is derived from an EMBL/GenBank/DDBJ whole genome shotgun (WGS) entry which is preliminary data.</text>
</comment>
<keyword evidence="5" id="KW-1185">Reference proteome</keyword>
<proteinExistence type="predicted"/>
<organism evidence="2 4">
    <name type="scientific">Capnocytophaga catalasegens</name>
    <dbReference type="NCBI Taxonomy" id="1004260"/>
    <lineage>
        <taxon>Bacteria</taxon>
        <taxon>Pseudomonadati</taxon>
        <taxon>Bacteroidota</taxon>
        <taxon>Flavobacteriia</taxon>
        <taxon>Flavobacteriales</taxon>
        <taxon>Flavobacteriaceae</taxon>
        <taxon>Capnocytophaga</taxon>
    </lineage>
</organism>
<dbReference type="EMBL" id="BQKA01000026">
    <property type="protein sequence ID" value="GJM50425.1"/>
    <property type="molecule type" value="Genomic_DNA"/>
</dbReference>
<dbReference type="GO" id="GO:0016491">
    <property type="term" value="F:oxidoreductase activity"/>
    <property type="evidence" value="ECO:0007669"/>
    <property type="project" value="InterPro"/>
</dbReference>
<dbReference type="Pfam" id="PF00578">
    <property type="entry name" value="AhpC-TSA"/>
    <property type="match status" value="1"/>
</dbReference>
<protein>
    <recommendedName>
        <fullName evidence="1">Thioredoxin domain-containing protein</fullName>
    </recommendedName>
</protein>
<gene>
    <name evidence="2" type="ORF">RCZ15_13980</name>
    <name evidence="3" type="ORF">RCZ16_01310</name>
</gene>
<dbReference type="GO" id="GO:0016209">
    <property type="term" value="F:antioxidant activity"/>
    <property type="evidence" value="ECO:0007669"/>
    <property type="project" value="InterPro"/>
</dbReference>
<evidence type="ECO:0000259" key="1">
    <source>
        <dbReference type="PROSITE" id="PS51352"/>
    </source>
</evidence>
<name>A0AAV5AYB2_9FLAO</name>
<dbReference type="Proteomes" id="UP001207736">
    <property type="component" value="Unassembled WGS sequence"/>
</dbReference>
<dbReference type="Proteomes" id="UP001208692">
    <property type="component" value="Unassembled WGS sequence"/>
</dbReference>
<dbReference type="SUPFAM" id="SSF52833">
    <property type="entry name" value="Thioredoxin-like"/>
    <property type="match status" value="1"/>
</dbReference>
<dbReference type="EMBL" id="BQKB01000006">
    <property type="protein sequence ID" value="GJM51813.1"/>
    <property type="molecule type" value="Genomic_DNA"/>
</dbReference>
<dbReference type="AlphaFoldDB" id="A0AAV5AYB2"/>
<dbReference type="PANTHER" id="PTHR42852">
    <property type="entry name" value="THIOL:DISULFIDE INTERCHANGE PROTEIN DSBE"/>
    <property type="match status" value="1"/>
</dbReference>
<evidence type="ECO:0000313" key="5">
    <source>
        <dbReference type="Proteomes" id="UP001208692"/>
    </source>
</evidence>
<dbReference type="InterPro" id="IPR036249">
    <property type="entry name" value="Thioredoxin-like_sf"/>
</dbReference>
<accession>A0AAV5AYB2</accession>